<sequence>MENEVHKLSPLLRKILHVLSCFGSYLIALGVCWMVQIFTIGLIPLVQRPKVLGLPIYFFVSLIIAHFIVRKYVKINSPYE</sequence>
<dbReference type="Proteomes" id="UP000029734">
    <property type="component" value="Unassembled WGS sequence"/>
</dbReference>
<dbReference type="EMBL" id="JQCR01000003">
    <property type="protein sequence ID" value="KGE16651.1"/>
    <property type="molecule type" value="Genomic_DNA"/>
</dbReference>
<name>A0A098M3P8_9BACL</name>
<gene>
    <name evidence="2" type="ORF">PWYN_18270</name>
</gene>
<accession>A0A098M3P8</accession>
<evidence type="ECO:0000313" key="3">
    <source>
        <dbReference type="Proteomes" id="UP000029734"/>
    </source>
</evidence>
<protein>
    <submittedName>
        <fullName evidence="2">Uncharacterized protein</fullName>
    </submittedName>
</protein>
<keyword evidence="1" id="KW-0812">Transmembrane</keyword>
<keyword evidence="1" id="KW-1133">Transmembrane helix</keyword>
<reference evidence="2 3" key="2">
    <citation type="submission" date="2014-10" db="EMBL/GenBank/DDBJ databases">
        <title>Comparative genomics of the Paenibacillus odorifer group.</title>
        <authorList>
            <person name="Tsai Y.-C."/>
            <person name="Martin N."/>
            <person name="Korlach J."/>
            <person name="Wiedmann M."/>
        </authorList>
    </citation>
    <scope>NUCLEOTIDE SEQUENCE [LARGE SCALE GENOMIC DNA]</scope>
    <source>
        <strain evidence="2 3">DSM 18334</strain>
    </source>
</reference>
<dbReference type="RefSeq" id="WP_036654736.1">
    <property type="nucleotide sequence ID" value="NZ_JQCR01000003.1"/>
</dbReference>
<feature type="transmembrane region" description="Helical" evidence="1">
    <location>
        <begin position="21"/>
        <end position="45"/>
    </location>
</feature>
<keyword evidence="3" id="KW-1185">Reference proteome</keyword>
<dbReference type="AlphaFoldDB" id="A0A098M3P8"/>
<feature type="transmembrane region" description="Helical" evidence="1">
    <location>
        <begin position="51"/>
        <end position="69"/>
    </location>
</feature>
<evidence type="ECO:0000256" key="1">
    <source>
        <dbReference type="SAM" id="Phobius"/>
    </source>
</evidence>
<organism evidence="2 3">
    <name type="scientific">Paenibacillus wynnii</name>
    <dbReference type="NCBI Taxonomy" id="268407"/>
    <lineage>
        <taxon>Bacteria</taxon>
        <taxon>Bacillati</taxon>
        <taxon>Bacillota</taxon>
        <taxon>Bacilli</taxon>
        <taxon>Bacillales</taxon>
        <taxon>Paenibacillaceae</taxon>
        <taxon>Paenibacillus</taxon>
    </lineage>
</organism>
<evidence type="ECO:0000313" key="2">
    <source>
        <dbReference type="EMBL" id="KGE16651.1"/>
    </source>
</evidence>
<keyword evidence="1" id="KW-0472">Membrane</keyword>
<dbReference type="OrthoDB" id="9861148at2"/>
<proteinExistence type="predicted"/>
<reference evidence="2 3" key="1">
    <citation type="submission" date="2014-08" db="EMBL/GenBank/DDBJ databases">
        <authorList>
            <person name="den Bakker H.C."/>
        </authorList>
    </citation>
    <scope>NUCLEOTIDE SEQUENCE [LARGE SCALE GENOMIC DNA]</scope>
    <source>
        <strain evidence="2 3">DSM 18334</strain>
    </source>
</reference>
<comment type="caution">
    <text evidence="2">The sequence shown here is derived from an EMBL/GenBank/DDBJ whole genome shotgun (WGS) entry which is preliminary data.</text>
</comment>